<dbReference type="EC" id="1.18.1.2" evidence="2"/>
<evidence type="ECO:0000256" key="9">
    <source>
        <dbReference type="ARBA" id="ARBA00023014"/>
    </source>
</evidence>
<dbReference type="CDD" id="cd04410">
    <property type="entry name" value="DMSOR_beta-like"/>
    <property type="match status" value="1"/>
</dbReference>
<dbReference type="Gene3D" id="3.40.50.720">
    <property type="entry name" value="NAD(P)-binding Rossmann-like Domain"/>
    <property type="match status" value="1"/>
</dbReference>
<evidence type="ECO:0000256" key="2">
    <source>
        <dbReference type="ARBA" id="ARBA00013223"/>
    </source>
</evidence>
<evidence type="ECO:0000256" key="10">
    <source>
        <dbReference type="ARBA" id="ARBA00047776"/>
    </source>
</evidence>
<dbReference type="PANTHER" id="PTHR48467:SF1">
    <property type="entry name" value="GLUTAMATE SYNTHASE 1 [NADH], CHLOROPLASTIC-LIKE"/>
    <property type="match status" value="1"/>
</dbReference>
<evidence type="ECO:0000256" key="5">
    <source>
        <dbReference type="ARBA" id="ARBA00022827"/>
    </source>
</evidence>
<dbReference type="SUPFAM" id="SSF54862">
    <property type="entry name" value="4Fe-4S ferredoxins"/>
    <property type="match status" value="1"/>
</dbReference>
<keyword evidence="3" id="KW-0285">Flavoprotein</keyword>
<evidence type="ECO:0000256" key="7">
    <source>
        <dbReference type="ARBA" id="ARBA00023002"/>
    </source>
</evidence>
<dbReference type="Pfam" id="PF00037">
    <property type="entry name" value="Fer4"/>
    <property type="match status" value="1"/>
</dbReference>
<dbReference type="GO" id="GO:0051536">
    <property type="term" value="F:iron-sulfur cluster binding"/>
    <property type="evidence" value="ECO:0007669"/>
    <property type="project" value="UniProtKB-KW"/>
</dbReference>
<dbReference type="OrthoDB" id="289202at2"/>
<dbReference type="GO" id="GO:0046872">
    <property type="term" value="F:metal ion binding"/>
    <property type="evidence" value="ECO:0007669"/>
    <property type="project" value="UniProtKB-KW"/>
</dbReference>
<dbReference type="Pfam" id="PF07992">
    <property type="entry name" value="Pyr_redox_2"/>
    <property type="match status" value="1"/>
</dbReference>
<evidence type="ECO:0000256" key="3">
    <source>
        <dbReference type="ARBA" id="ARBA00022630"/>
    </source>
</evidence>
<evidence type="ECO:0000256" key="8">
    <source>
        <dbReference type="ARBA" id="ARBA00023004"/>
    </source>
</evidence>
<proteinExistence type="predicted"/>
<reference evidence="12 13" key="1">
    <citation type="submission" date="2018-05" db="EMBL/GenBank/DDBJ databases">
        <title>Evolution of GPA BGCs.</title>
        <authorList>
            <person name="Waglechner N."/>
            <person name="Wright G.D."/>
        </authorList>
    </citation>
    <scope>NUCLEOTIDE SEQUENCE [LARGE SCALE GENOMIC DNA]</scope>
    <source>
        <strain evidence="12 13">DSM 5908</strain>
    </source>
</reference>
<comment type="catalytic activity">
    <reaction evidence="10">
        <text>2 reduced [2Fe-2S]-[ferredoxin] + NADP(+) + H(+) = 2 oxidized [2Fe-2S]-[ferredoxin] + NADPH</text>
        <dbReference type="Rhea" id="RHEA:20125"/>
        <dbReference type="Rhea" id="RHEA-COMP:10000"/>
        <dbReference type="Rhea" id="RHEA-COMP:10001"/>
        <dbReference type="ChEBI" id="CHEBI:15378"/>
        <dbReference type="ChEBI" id="CHEBI:33737"/>
        <dbReference type="ChEBI" id="CHEBI:33738"/>
        <dbReference type="ChEBI" id="CHEBI:57783"/>
        <dbReference type="ChEBI" id="CHEBI:58349"/>
        <dbReference type="EC" id="1.18.1.2"/>
    </reaction>
</comment>
<dbReference type="Gene3D" id="3.30.70.20">
    <property type="match status" value="1"/>
</dbReference>
<keyword evidence="4" id="KW-0479">Metal-binding</keyword>
<dbReference type="Proteomes" id="UP000286716">
    <property type="component" value="Unassembled WGS sequence"/>
</dbReference>
<evidence type="ECO:0000256" key="4">
    <source>
        <dbReference type="ARBA" id="ARBA00022723"/>
    </source>
</evidence>
<protein>
    <recommendedName>
        <fullName evidence="2">ferredoxin--NADP(+) reductase</fullName>
        <ecNumber evidence="2">1.18.1.2</ecNumber>
    </recommendedName>
</protein>
<keyword evidence="13" id="KW-1185">Reference proteome</keyword>
<dbReference type="InterPro" id="IPR055275">
    <property type="entry name" value="Ferredox_Rdtase"/>
</dbReference>
<sequence>MAFAITQTCCADASCVSVCPVNCIHPTPDEPDFGHTDLLYVDPDACIDCGACADACPVDAIFPAGALTGPMRAYEDINAEYYAGRDVLASVGPNFHQWAPPSFTRVLPSDFAPLDVAVVGSGPAGMYAVEDLLLHTNARVTLIDRLPVAGGLIRYGVAPDHPATKKIAETFARFHDHPRLRLRLGVAAGPGLADRHDAVIHAVGATEARRLGLPGEDLPGSLPAATVVGWYNGHPDVAAVDLSAERVVVVGAGNVALDIARILTADPDSLAGTPIAPGALARLRSSKVREVVLLARRGPETAAYTRPELLALAARGDLVVDAHDPRIASAIDWTGEKAAWLRGVPRERVDWSAPPPDGRRRVVLRFHSAPIAFRGDTEVRGVAASGPAGDVEIAASRVVRAAGFRGAPVPGLPFDEDTGTVPNVAGRVAPGTYVAGWIKRGPTGGIGANKTCARETVGALLEDAVAGRLPLRRKGLTSKLLGRA</sequence>
<comment type="cofactor">
    <cofactor evidence="1">
        <name>FAD</name>
        <dbReference type="ChEBI" id="CHEBI:57692"/>
    </cofactor>
</comment>
<evidence type="ECO:0000313" key="12">
    <source>
        <dbReference type="EMBL" id="RSM49112.1"/>
    </source>
</evidence>
<feature type="domain" description="4Fe-4S ferredoxin-type" evidence="11">
    <location>
        <begin position="37"/>
        <end position="66"/>
    </location>
</feature>
<keyword evidence="9" id="KW-0411">Iron-sulfur</keyword>
<keyword evidence="6" id="KW-0521">NADP</keyword>
<dbReference type="RefSeq" id="WP_020646867.1">
    <property type="nucleotide sequence ID" value="NZ_QHHU01000004.1"/>
</dbReference>
<evidence type="ECO:0000256" key="6">
    <source>
        <dbReference type="ARBA" id="ARBA00022857"/>
    </source>
</evidence>
<evidence type="ECO:0000256" key="1">
    <source>
        <dbReference type="ARBA" id="ARBA00001974"/>
    </source>
</evidence>
<name>A0A428X172_AMYBA</name>
<keyword evidence="8" id="KW-0408">Iron</keyword>
<dbReference type="PROSITE" id="PS00198">
    <property type="entry name" value="4FE4S_FER_1"/>
    <property type="match status" value="1"/>
</dbReference>
<dbReference type="InterPro" id="IPR017896">
    <property type="entry name" value="4Fe4S_Fe-S-bd"/>
</dbReference>
<dbReference type="GO" id="GO:0004324">
    <property type="term" value="F:ferredoxin-NADP+ reductase activity"/>
    <property type="evidence" value="ECO:0007669"/>
    <property type="project" value="UniProtKB-EC"/>
</dbReference>
<dbReference type="InterPro" id="IPR023753">
    <property type="entry name" value="FAD/NAD-binding_dom"/>
</dbReference>
<dbReference type="InterPro" id="IPR036188">
    <property type="entry name" value="FAD/NAD-bd_sf"/>
</dbReference>
<keyword evidence="7" id="KW-0560">Oxidoreductase</keyword>
<evidence type="ECO:0000313" key="13">
    <source>
        <dbReference type="Proteomes" id="UP000286716"/>
    </source>
</evidence>
<dbReference type="PANTHER" id="PTHR48467">
    <property type="entry name" value="GLUTAMATE SYNTHASE 1 [NADH], CHLOROPLASTIC-LIKE"/>
    <property type="match status" value="1"/>
</dbReference>
<dbReference type="EMBL" id="QHHU01000004">
    <property type="protein sequence ID" value="RSM49112.1"/>
    <property type="molecule type" value="Genomic_DNA"/>
</dbReference>
<dbReference type="InterPro" id="IPR017900">
    <property type="entry name" value="4Fe4S_Fe_S_CS"/>
</dbReference>
<comment type="caution">
    <text evidence="12">The sequence shown here is derived from an EMBL/GenBank/DDBJ whole genome shotgun (WGS) entry which is preliminary data.</text>
</comment>
<dbReference type="PRINTS" id="PR00419">
    <property type="entry name" value="ADXRDTASE"/>
</dbReference>
<evidence type="ECO:0000259" key="11">
    <source>
        <dbReference type="PROSITE" id="PS51379"/>
    </source>
</evidence>
<dbReference type="AlphaFoldDB" id="A0A428X172"/>
<accession>A0A428X172</accession>
<organism evidence="12 13">
    <name type="scientific">Amycolatopsis balhimycina DSM 5908</name>
    <dbReference type="NCBI Taxonomy" id="1081091"/>
    <lineage>
        <taxon>Bacteria</taxon>
        <taxon>Bacillati</taxon>
        <taxon>Actinomycetota</taxon>
        <taxon>Actinomycetes</taxon>
        <taxon>Pseudonocardiales</taxon>
        <taxon>Pseudonocardiaceae</taxon>
        <taxon>Amycolatopsis</taxon>
    </lineage>
</organism>
<dbReference type="PROSITE" id="PS51379">
    <property type="entry name" value="4FE4S_FER_2"/>
    <property type="match status" value="1"/>
</dbReference>
<gene>
    <name evidence="12" type="ORF">DMA12_05215</name>
</gene>
<dbReference type="Gene3D" id="3.50.50.60">
    <property type="entry name" value="FAD/NAD(P)-binding domain"/>
    <property type="match status" value="1"/>
</dbReference>
<dbReference type="SUPFAM" id="SSF51971">
    <property type="entry name" value="Nucleotide-binding domain"/>
    <property type="match status" value="1"/>
</dbReference>
<keyword evidence="5" id="KW-0274">FAD</keyword>